<sequence>MSLPALVQLDRRRAFIHPRVFLWNQEEAIQQLIPIIQDY</sequence>
<protein>
    <submittedName>
        <fullName evidence="1">Uncharacterized protein</fullName>
    </submittedName>
</protein>
<comment type="caution">
    <text evidence="1">The sequence shown here is derived from an EMBL/GenBank/DDBJ whole genome shotgun (WGS) entry which is preliminary data.</text>
</comment>
<dbReference type="AlphaFoldDB" id="A0A401TBR5"/>
<dbReference type="Proteomes" id="UP000287033">
    <property type="component" value="Unassembled WGS sequence"/>
</dbReference>
<gene>
    <name evidence="1" type="ORF">chiPu_0024223</name>
</gene>
<reference evidence="1 2" key="1">
    <citation type="journal article" date="2018" name="Nat. Ecol. Evol.">
        <title>Shark genomes provide insights into elasmobranch evolution and the origin of vertebrates.</title>
        <authorList>
            <person name="Hara Y"/>
            <person name="Yamaguchi K"/>
            <person name="Onimaru K"/>
            <person name="Kadota M"/>
            <person name="Koyanagi M"/>
            <person name="Keeley SD"/>
            <person name="Tatsumi K"/>
            <person name="Tanaka K"/>
            <person name="Motone F"/>
            <person name="Kageyama Y"/>
            <person name="Nozu R"/>
            <person name="Adachi N"/>
            <person name="Nishimura O"/>
            <person name="Nakagawa R"/>
            <person name="Tanegashima C"/>
            <person name="Kiyatake I"/>
            <person name="Matsumoto R"/>
            <person name="Murakumo K"/>
            <person name="Nishida K"/>
            <person name="Terakita A"/>
            <person name="Kuratani S"/>
            <person name="Sato K"/>
            <person name="Hyodo S Kuraku.S."/>
        </authorList>
    </citation>
    <scope>NUCLEOTIDE SEQUENCE [LARGE SCALE GENOMIC DNA]</scope>
</reference>
<proteinExistence type="predicted"/>
<organism evidence="1 2">
    <name type="scientific">Chiloscyllium punctatum</name>
    <name type="common">Brownbanded bambooshark</name>
    <name type="synonym">Hemiscyllium punctatum</name>
    <dbReference type="NCBI Taxonomy" id="137246"/>
    <lineage>
        <taxon>Eukaryota</taxon>
        <taxon>Metazoa</taxon>
        <taxon>Chordata</taxon>
        <taxon>Craniata</taxon>
        <taxon>Vertebrata</taxon>
        <taxon>Chondrichthyes</taxon>
        <taxon>Elasmobranchii</taxon>
        <taxon>Galeomorphii</taxon>
        <taxon>Galeoidea</taxon>
        <taxon>Orectolobiformes</taxon>
        <taxon>Hemiscylliidae</taxon>
        <taxon>Chiloscyllium</taxon>
    </lineage>
</organism>
<evidence type="ECO:0000313" key="2">
    <source>
        <dbReference type="Proteomes" id="UP000287033"/>
    </source>
</evidence>
<keyword evidence="2" id="KW-1185">Reference proteome</keyword>
<dbReference type="EMBL" id="BEZZ01035113">
    <property type="protein sequence ID" value="GCC40062.1"/>
    <property type="molecule type" value="Genomic_DNA"/>
</dbReference>
<evidence type="ECO:0000313" key="1">
    <source>
        <dbReference type="EMBL" id="GCC40062.1"/>
    </source>
</evidence>
<feature type="non-terminal residue" evidence="1">
    <location>
        <position position="39"/>
    </location>
</feature>
<accession>A0A401TBR5</accession>
<name>A0A401TBR5_CHIPU</name>